<feature type="transmembrane region" description="Helical" evidence="1">
    <location>
        <begin position="207"/>
        <end position="226"/>
    </location>
</feature>
<keyword evidence="1" id="KW-0812">Transmembrane</keyword>
<dbReference type="Proteomes" id="UP000284322">
    <property type="component" value="Unassembled WGS sequence"/>
</dbReference>
<accession>A0A419R0K7</accession>
<evidence type="ECO:0000313" key="3">
    <source>
        <dbReference type="Proteomes" id="UP000284322"/>
    </source>
</evidence>
<keyword evidence="1" id="KW-1133">Transmembrane helix</keyword>
<comment type="caution">
    <text evidence="2">The sequence shown here is derived from an EMBL/GenBank/DDBJ whole genome shotgun (WGS) entry which is preliminary data.</text>
</comment>
<proteinExistence type="predicted"/>
<gene>
    <name evidence="2" type="ORF">D6858_11530</name>
</gene>
<keyword evidence="3" id="KW-1185">Reference proteome</keyword>
<feature type="transmembrane region" description="Helical" evidence="1">
    <location>
        <begin position="325"/>
        <end position="354"/>
    </location>
</feature>
<evidence type="ECO:0000313" key="2">
    <source>
        <dbReference type="EMBL" id="RJX66966.1"/>
    </source>
</evidence>
<dbReference type="EMBL" id="RAHJ01000019">
    <property type="protein sequence ID" value="RJX66966.1"/>
    <property type="molecule type" value="Genomic_DNA"/>
</dbReference>
<feature type="transmembrane region" description="Helical" evidence="1">
    <location>
        <begin position="232"/>
        <end position="252"/>
    </location>
</feature>
<dbReference type="AlphaFoldDB" id="A0A419R0K7"/>
<sequence length="363" mass="38278">MLALQIDAALALGCERIVCLAESASPEIAELQRQAENAGARFNAITAHRSLSGMVSANDEVLVLAPGLLVDGNWLVDRFSQRPGLAVLPIEIGLEHGFERIDRDRAWGGALLVRGDAVEALTALPPDGDAVAGLLRIALQRGVRAIPVPESSLDDGRWSLVRSANHARRLEALWLGRHVPSPGFSAPGEVGGYAAARFLSGKSRSQIWSVALGMIAILLAVGGGVAGWSGRIAGGLLALVASAAVGSIAYHFHRFLRAGQAGGLTRAFPAIRNSILDIALVALSLGTREGEEWHGVYVALVLVAAMRLSEEAAAPVWVRPLSDRALVLLLALIATLLGFPVVGMAIIALLLLFLRLVKPFIRS</sequence>
<reference evidence="2 3" key="1">
    <citation type="submission" date="2018-09" db="EMBL/GenBank/DDBJ databases">
        <title>Altererythrobacter sp.Ery1 and Ery12, the genome sequencing of novel strains in genus Alterythrobacter.</title>
        <authorList>
            <person name="Cheng H."/>
            <person name="Wu Y.-H."/>
            <person name="Fang C."/>
            <person name="Xu X.-W."/>
        </authorList>
    </citation>
    <scope>NUCLEOTIDE SEQUENCE [LARGE SCALE GENOMIC DNA]</scope>
    <source>
        <strain evidence="2 3">Ery12</strain>
    </source>
</reference>
<name>A0A419R0K7_9SPHN</name>
<keyword evidence="1" id="KW-0472">Membrane</keyword>
<organism evidence="2 3">
    <name type="scientific">Tsuneonella suprasediminis</name>
    <dbReference type="NCBI Taxonomy" id="2306996"/>
    <lineage>
        <taxon>Bacteria</taxon>
        <taxon>Pseudomonadati</taxon>
        <taxon>Pseudomonadota</taxon>
        <taxon>Alphaproteobacteria</taxon>
        <taxon>Sphingomonadales</taxon>
        <taxon>Erythrobacteraceae</taxon>
        <taxon>Tsuneonella</taxon>
    </lineage>
</organism>
<evidence type="ECO:0000256" key="1">
    <source>
        <dbReference type="SAM" id="Phobius"/>
    </source>
</evidence>
<protein>
    <submittedName>
        <fullName evidence="2">Uncharacterized protein</fullName>
    </submittedName>
</protein>